<gene>
    <name evidence="2" type="ORF">HPLM_LOCUS18955</name>
</gene>
<reference evidence="4" key="1">
    <citation type="submission" date="2017-02" db="UniProtKB">
        <authorList>
            <consortium name="WormBaseParasite"/>
        </authorList>
    </citation>
    <scope>IDENTIFICATION</scope>
</reference>
<evidence type="ECO:0000313" key="3">
    <source>
        <dbReference type="Proteomes" id="UP000268014"/>
    </source>
</evidence>
<reference evidence="2 3" key="2">
    <citation type="submission" date="2018-11" db="EMBL/GenBank/DDBJ databases">
        <authorList>
            <consortium name="Pathogen Informatics"/>
        </authorList>
    </citation>
    <scope>NUCLEOTIDE SEQUENCE [LARGE SCALE GENOMIC DNA]</scope>
    <source>
        <strain evidence="2 3">MHpl1</strain>
    </source>
</reference>
<dbReference type="AlphaFoldDB" id="A0A0N4X3M1"/>
<keyword evidence="3" id="KW-1185">Reference proteome</keyword>
<sequence>MASIIRDSNGFPHHERDGYHRNGKRGADSDSSSSSASSEAEHARKRRRLQNGSFERVRCSIRVHRNFG</sequence>
<name>A0A0N4X3M1_HAEPC</name>
<protein>
    <submittedName>
        <fullName evidence="4">BHLH domain-containing protein</fullName>
    </submittedName>
</protein>
<evidence type="ECO:0000256" key="1">
    <source>
        <dbReference type="SAM" id="MobiDB-lite"/>
    </source>
</evidence>
<feature type="region of interest" description="Disordered" evidence="1">
    <location>
        <begin position="1"/>
        <end position="57"/>
    </location>
</feature>
<evidence type="ECO:0000313" key="4">
    <source>
        <dbReference type="WBParaSite" id="HPLM_0001896301-mRNA-1"/>
    </source>
</evidence>
<evidence type="ECO:0000313" key="2">
    <source>
        <dbReference type="EMBL" id="VDO74202.1"/>
    </source>
</evidence>
<dbReference type="EMBL" id="UZAF01020950">
    <property type="protein sequence ID" value="VDO74202.1"/>
    <property type="molecule type" value="Genomic_DNA"/>
</dbReference>
<feature type="compositionally biased region" description="Low complexity" evidence="1">
    <location>
        <begin position="29"/>
        <end position="38"/>
    </location>
</feature>
<feature type="compositionally biased region" description="Basic and acidic residues" evidence="1">
    <location>
        <begin position="12"/>
        <end position="28"/>
    </location>
</feature>
<dbReference type="Proteomes" id="UP000268014">
    <property type="component" value="Unassembled WGS sequence"/>
</dbReference>
<dbReference type="WBParaSite" id="HPLM_0001896301-mRNA-1">
    <property type="protein sequence ID" value="HPLM_0001896301-mRNA-1"/>
    <property type="gene ID" value="HPLM_0001896301"/>
</dbReference>
<accession>A0A0N4X3M1</accession>
<organism evidence="4">
    <name type="scientific">Haemonchus placei</name>
    <name type="common">Barber's pole worm</name>
    <dbReference type="NCBI Taxonomy" id="6290"/>
    <lineage>
        <taxon>Eukaryota</taxon>
        <taxon>Metazoa</taxon>
        <taxon>Ecdysozoa</taxon>
        <taxon>Nematoda</taxon>
        <taxon>Chromadorea</taxon>
        <taxon>Rhabditida</taxon>
        <taxon>Rhabditina</taxon>
        <taxon>Rhabditomorpha</taxon>
        <taxon>Strongyloidea</taxon>
        <taxon>Trichostrongylidae</taxon>
        <taxon>Haemonchus</taxon>
    </lineage>
</organism>
<proteinExistence type="predicted"/>